<accession>A0A9W7GFJ7</accession>
<organism evidence="2 3">
    <name type="scientific">Triparma columacea</name>
    <dbReference type="NCBI Taxonomy" id="722753"/>
    <lineage>
        <taxon>Eukaryota</taxon>
        <taxon>Sar</taxon>
        <taxon>Stramenopiles</taxon>
        <taxon>Ochrophyta</taxon>
        <taxon>Bolidophyceae</taxon>
        <taxon>Parmales</taxon>
        <taxon>Triparmaceae</taxon>
        <taxon>Triparma</taxon>
    </lineage>
</organism>
<feature type="region of interest" description="Disordered" evidence="1">
    <location>
        <begin position="184"/>
        <end position="287"/>
    </location>
</feature>
<feature type="compositionally biased region" description="Basic and acidic residues" evidence="1">
    <location>
        <begin position="37"/>
        <end position="46"/>
    </location>
</feature>
<evidence type="ECO:0000313" key="3">
    <source>
        <dbReference type="Proteomes" id="UP001165065"/>
    </source>
</evidence>
<feature type="compositionally biased region" description="Basic and acidic residues" evidence="1">
    <location>
        <begin position="209"/>
        <end position="227"/>
    </location>
</feature>
<proteinExistence type="predicted"/>
<dbReference type="PANTHER" id="PTHR12775:SF0">
    <property type="entry name" value="REPLICATION TERMINATION FACTOR 2"/>
    <property type="match status" value="1"/>
</dbReference>
<comment type="caution">
    <text evidence="2">The sequence shown here is derived from an EMBL/GenBank/DDBJ whole genome shotgun (WGS) entry which is preliminary data.</text>
</comment>
<reference evidence="3" key="1">
    <citation type="journal article" date="2023" name="Commun. Biol.">
        <title>Genome analysis of Parmales, the sister group of diatoms, reveals the evolutionary specialization of diatoms from phago-mixotrophs to photoautotrophs.</title>
        <authorList>
            <person name="Ban H."/>
            <person name="Sato S."/>
            <person name="Yoshikawa S."/>
            <person name="Yamada K."/>
            <person name="Nakamura Y."/>
            <person name="Ichinomiya M."/>
            <person name="Sato N."/>
            <person name="Blanc-Mathieu R."/>
            <person name="Endo H."/>
            <person name="Kuwata A."/>
            <person name="Ogata H."/>
        </authorList>
    </citation>
    <scope>NUCLEOTIDE SEQUENCE [LARGE SCALE GENOMIC DNA]</scope>
</reference>
<feature type="compositionally biased region" description="Low complexity" evidence="1">
    <location>
        <begin position="232"/>
        <end position="244"/>
    </location>
</feature>
<dbReference type="Proteomes" id="UP001165065">
    <property type="component" value="Unassembled WGS sequence"/>
</dbReference>
<dbReference type="EMBL" id="BRYA01000231">
    <property type="protein sequence ID" value="GMI44879.1"/>
    <property type="molecule type" value="Genomic_DNA"/>
</dbReference>
<dbReference type="PANTHER" id="PTHR12775">
    <property type="entry name" value="PROTEIN C20ORF43 HOMOLOG"/>
    <property type="match status" value="1"/>
</dbReference>
<evidence type="ECO:0000313" key="2">
    <source>
        <dbReference type="EMBL" id="GMI44879.1"/>
    </source>
</evidence>
<evidence type="ECO:0008006" key="4">
    <source>
        <dbReference type="Google" id="ProtNLM"/>
    </source>
</evidence>
<dbReference type="OrthoDB" id="247013at2759"/>
<keyword evidence="3" id="KW-1185">Reference proteome</keyword>
<protein>
    <recommendedName>
        <fullName evidence="4">Replication termination factor 2</fullName>
    </recommendedName>
</protein>
<dbReference type="GO" id="GO:0005634">
    <property type="term" value="C:nucleus"/>
    <property type="evidence" value="ECO:0007669"/>
    <property type="project" value="TreeGrafter"/>
</dbReference>
<feature type="compositionally biased region" description="Polar residues" evidence="1">
    <location>
        <begin position="17"/>
        <end position="28"/>
    </location>
</feature>
<dbReference type="InterPro" id="IPR006735">
    <property type="entry name" value="Rtf2"/>
</dbReference>
<sequence length="287" mass="31081">MGGDGGVIAVNRSFMRGTSTSKGASTGMGSAAGRARTQGEEKMERMRTCKVSGEDLTEGKGVVGDCMGNLYVKEEIVKFLIRRAEGRKGENKIESKGDEEDELPWLRGLKDLYPVTMPLKCSVTGESIIHSSVSYLLVGGTSPGTCVSDKALKQMGIESVTSGGRMVKLCPGEDEIRGIWEDEERRRGEEKERKRKKKEGKKEGKKRKGEGEVKNKRKGEGEDEGKVKKTKTTAAAGQTVAKAAENMAKAKGGAKSEAVRSMFHDSGDRKDRTSGNDLFACSGGRRY</sequence>
<feature type="compositionally biased region" description="Basic and acidic residues" evidence="1">
    <location>
        <begin position="262"/>
        <end position="274"/>
    </location>
</feature>
<dbReference type="GO" id="GO:0006274">
    <property type="term" value="P:DNA replication termination"/>
    <property type="evidence" value="ECO:0007669"/>
    <property type="project" value="TreeGrafter"/>
</dbReference>
<feature type="compositionally biased region" description="Basic residues" evidence="1">
    <location>
        <begin position="193"/>
        <end position="208"/>
    </location>
</feature>
<dbReference type="Pfam" id="PF04641">
    <property type="entry name" value="Rtf2"/>
    <property type="match status" value="1"/>
</dbReference>
<dbReference type="AlphaFoldDB" id="A0A9W7GFJ7"/>
<evidence type="ECO:0000256" key="1">
    <source>
        <dbReference type="SAM" id="MobiDB-lite"/>
    </source>
</evidence>
<name>A0A9W7GFJ7_9STRA</name>
<feature type="region of interest" description="Disordered" evidence="1">
    <location>
        <begin position="17"/>
        <end position="46"/>
    </location>
</feature>
<gene>
    <name evidence="2" type="ORF">TrCOL_g3144</name>
</gene>